<feature type="domain" description="PUM-HD" evidence="4">
    <location>
        <begin position="82"/>
        <end position="450"/>
    </location>
</feature>
<dbReference type="Pfam" id="PF08144">
    <property type="entry name" value="CPL"/>
    <property type="match status" value="1"/>
</dbReference>
<dbReference type="PANTHER" id="PTHR13389">
    <property type="entry name" value="PUMILIO HOMOLOG 3"/>
    <property type="match status" value="1"/>
</dbReference>
<feature type="compositionally biased region" description="Basic and acidic residues" evidence="3">
    <location>
        <begin position="91"/>
        <end position="108"/>
    </location>
</feature>
<evidence type="ECO:0000256" key="1">
    <source>
        <dbReference type="ARBA" id="ARBA00022737"/>
    </source>
</evidence>
<protein>
    <recommendedName>
        <fullName evidence="4">PUM-HD domain-containing protein</fullName>
    </recommendedName>
</protein>
<dbReference type="InterPro" id="IPR040059">
    <property type="entry name" value="PUM3"/>
</dbReference>
<accession>A0AAD5UWC8</accession>
<sequence length="666" mass="74705">MPTNTSTKSMKKRPAPSRGNAQAKKQRLENMDETTSEKVAGKKRSKPITSTVDYDKDSSSEDDEEAEEEDEGFEEEDLEQEQSSQAVKDPNASRESHKAQRALHEQRKAAKPHSALLSQAKQAWTLARQKNLSKGDRTKHIRALMDIVRGQVKDIVFKHDASRIIQTIVKYGSAKDREEVAKELKGKYQDLAQSKYSKFLITKLIRFCPTQRTAMIQEFQGHVRRLLLHREASRVLADTFELYANAYERSLLLRDFYGKEASLFSMTTGSEADKEHSKKGLKGLLDGAEKERRKRVMTAVKDNLVNIFNNPDKGAVSHAIVHRVLWEYLCAVNDIDDETEREKHRREMFENCQDVLAEMVHTKDGSRAVREFIAQGTAKDRKHIVKAMKPHIERMCQDDDAQLVLFTALDVIDDTKLTSKSLVADVATSASSLYTSPQGRRALIYLVQPRTRRHFTPAQIALLGETDETRSKTSKKDNKVRSDEIRKAASEPLLAWIADQGPDIVRDPGGSLVAGEIMLYAEGDKKAATESILKALAQPYPSSDPTSPHLISLSHASRLYKLLLQGGHYSKQARSIERLASFDPLEFARCFIDVVGKEIITSMALEEGAFVVAALCETVISSGEKATELKAQLSGWFDQDVRKRLSADEGDHKGRSLLIDQVVALG</sequence>
<name>A0AAD5UWC8_9APHY</name>
<dbReference type="AlphaFoldDB" id="A0AAD5UWC8"/>
<dbReference type="InterPro" id="IPR016024">
    <property type="entry name" value="ARM-type_fold"/>
</dbReference>
<gene>
    <name evidence="5" type="ORF">NLI96_g9766</name>
</gene>
<evidence type="ECO:0000259" key="4">
    <source>
        <dbReference type="PROSITE" id="PS50303"/>
    </source>
</evidence>
<keyword evidence="2" id="KW-0694">RNA-binding</keyword>
<dbReference type="InterPro" id="IPR001313">
    <property type="entry name" value="Pumilio_RNA-bd_rpt"/>
</dbReference>
<dbReference type="Proteomes" id="UP001212997">
    <property type="component" value="Unassembled WGS sequence"/>
</dbReference>
<dbReference type="GO" id="GO:0006417">
    <property type="term" value="P:regulation of translation"/>
    <property type="evidence" value="ECO:0007669"/>
    <property type="project" value="TreeGrafter"/>
</dbReference>
<dbReference type="EMBL" id="JANAWD010000512">
    <property type="protein sequence ID" value="KAJ3478424.1"/>
    <property type="molecule type" value="Genomic_DNA"/>
</dbReference>
<dbReference type="SUPFAM" id="SSF48371">
    <property type="entry name" value="ARM repeat"/>
    <property type="match status" value="1"/>
</dbReference>
<feature type="region of interest" description="Disordered" evidence="3">
    <location>
        <begin position="1"/>
        <end position="116"/>
    </location>
</feature>
<feature type="compositionally biased region" description="Basic and acidic residues" evidence="3">
    <location>
        <begin position="26"/>
        <end position="40"/>
    </location>
</feature>
<feature type="compositionally biased region" description="Acidic residues" evidence="3">
    <location>
        <begin position="60"/>
        <end position="80"/>
    </location>
</feature>
<dbReference type="InterPro" id="IPR011989">
    <property type="entry name" value="ARM-like"/>
</dbReference>
<dbReference type="GO" id="GO:0003729">
    <property type="term" value="F:mRNA binding"/>
    <property type="evidence" value="ECO:0007669"/>
    <property type="project" value="TreeGrafter"/>
</dbReference>
<evidence type="ECO:0000313" key="6">
    <source>
        <dbReference type="Proteomes" id="UP001212997"/>
    </source>
</evidence>
<reference evidence="5" key="1">
    <citation type="submission" date="2022-07" db="EMBL/GenBank/DDBJ databases">
        <title>Genome Sequence of Physisporinus lineatus.</title>
        <authorList>
            <person name="Buettner E."/>
        </authorList>
    </citation>
    <scope>NUCLEOTIDE SEQUENCE</scope>
    <source>
        <strain evidence="5">VT162</strain>
    </source>
</reference>
<organism evidence="5 6">
    <name type="scientific">Meripilus lineatus</name>
    <dbReference type="NCBI Taxonomy" id="2056292"/>
    <lineage>
        <taxon>Eukaryota</taxon>
        <taxon>Fungi</taxon>
        <taxon>Dikarya</taxon>
        <taxon>Basidiomycota</taxon>
        <taxon>Agaricomycotina</taxon>
        <taxon>Agaricomycetes</taxon>
        <taxon>Polyporales</taxon>
        <taxon>Meripilaceae</taxon>
        <taxon>Meripilus</taxon>
    </lineage>
</organism>
<proteinExistence type="predicted"/>
<dbReference type="InterPro" id="IPR012959">
    <property type="entry name" value="CPL_dom"/>
</dbReference>
<dbReference type="InterPro" id="IPR033133">
    <property type="entry name" value="PUM-HD"/>
</dbReference>
<dbReference type="GO" id="GO:0005730">
    <property type="term" value="C:nucleolus"/>
    <property type="evidence" value="ECO:0007669"/>
    <property type="project" value="TreeGrafter"/>
</dbReference>
<dbReference type="PROSITE" id="PS50303">
    <property type="entry name" value="PUM_HD"/>
    <property type="match status" value="1"/>
</dbReference>
<dbReference type="PANTHER" id="PTHR13389:SF0">
    <property type="entry name" value="PUMILIO HOMOLOG 3"/>
    <property type="match status" value="1"/>
</dbReference>
<dbReference type="SMART" id="SM00025">
    <property type="entry name" value="Pumilio"/>
    <property type="match status" value="5"/>
</dbReference>
<evidence type="ECO:0000313" key="5">
    <source>
        <dbReference type="EMBL" id="KAJ3478424.1"/>
    </source>
</evidence>
<dbReference type="Gene3D" id="1.25.10.10">
    <property type="entry name" value="Leucine-rich Repeat Variant"/>
    <property type="match status" value="2"/>
</dbReference>
<evidence type="ECO:0000256" key="2">
    <source>
        <dbReference type="ARBA" id="ARBA00022884"/>
    </source>
</evidence>
<comment type="caution">
    <text evidence="5">The sequence shown here is derived from an EMBL/GenBank/DDBJ whole genome shotgun (WGS) entry which is preliminary data.</text>
</comment>
<keyword evidence="6" id="KW-1185">Reference proteome</keyword>
<evidence type="ECO:0000256" key="3">
    <source>
        <dbReference type="SAM" id="MobiDB-lite"/>
    </source>
</evidence>
<keyword evidence="1" id="KW-0677">Repeat</keyword>